<accession>A0A9P6ZRE4</accession>
<reference evidence="1" key="1">
    <citation type="journal article" date="2020" name="New Phytol.">
        <title>Comparative genomics reveals dynamic genome evolution in host specialist ectomycorrhizal fungi.</title>
        <authorList>
            <person name="Lofgren L.A."/>
            <person name="Nguyen N.H."/>
            <person name="Vilgalys R."/>
            <person name="Ruytinx J."/>
            <person name="Liao H.L."/>
            <person name="Branco S."/>
            <person name="Kuo A."/>
            <person name="LaButti K."/>
            <person name="Lipzen A."/>
            <person name="Andreopoulos W."/>
            <person name="Pangilinan J."/>
            <person name="Riley R."/>
            <person name="Hundley H."/>
            <person name="Na H."/>
            <person name="Barry K."/>
            <person name="Grigoriev I.V."/>
            <person name="Stajich J.E."/>
            <person name="Kennedy P.G."/>
        </authorList>
    </citation>
    <scope>NUCLEOTIDE SEQUENCE</scope>
    <source>
        <strain evidence="1">DOB743</strain>
    </source>
</reference>
<gene>
    <name evidence="1" type="ORF">EV702DRAFT_1047119</name>
</gene>
<dbReference type="Proteomes" id="UP000714275">
    <property type="component" value="Unassembled WGS sequence"/>
</dbReference>
<sequence>MPVYYSFLDYTIGGDHRDLTEEEEKREWEDGIVITSQLVKRWSVHGKMRDVLAMRWQLSPPGVIMTTYLVYRCRSRMRIYKYFIHETCQFLDTPSISMFLVDATSTRVDGAVWSWNINEDLINGEGPVDLATLFGSFKPPNSVPHELMSVTFNEGHMVPTPNDKLNLADQSLLRAGFARFHAKLPVDIAPQGDILFHVKLPADLASQASISATDAVDDGCPVVCLLRSQCSGCADVAYCGNNSPAGVVDLLCMLFLVWHMVDDTAREDARPLGWDKDWWRQRRSLG</sequence>
<evidence type="ECO:0000313" key="1">
    <source>
        <dbReference type="EMBL" id="KAG1775267.1"/>
    </source>
</evidence>
<keyword evidence="2" id="KW-1185">Reference proteome</keyword>
<evidence type="ECO:0000313" key="2">
    <source>
        <dbReference type="Proteomes" id="UP000714275"/>
    </source>
</evidence>
<protein>
    <submittedName>
        <fullName evidence="1">Uncharacterized protein</fullName>
    </submittedName>
</protein>
<proteinExistence type="predicted"/>
<dbReference type="AlphaFoldDB" id="A0A9P6ZRE4"/>
<organism evidence="1 2">
    <name type="scientific">Suillus placidus</name>
    <dbReference type="NCBI Taxonomy" id="48579"/>
    <lineage>
        <taxon>Eukaryota</taxon>
        <taxon>Fungi</taxon>
        <taxon>Dikarya</taxon>
        <taxon>Basidiomycota</taxon>
        <taxon>Agaricomycotina</taxon>
        <taxon>Agaricomycetes</taxon>
        <taxon>Agaricomycetidae</taxon>
        <taxon>Boletales</taxon>
        <taxon>Suillineae</taxon>
        <taxon>Suillaceae</taxon>
        <taxon>Suillus</taxon>
    </lineage>
</organism>
<comment type="caution">
    <text evidence="1">The sequence shown here is derived from an EMBL/GenBank/DDBJ whole genome shotgun (WGS) entry which is preliminary data.</text>
</comment>
<name>A0A9P6ZRE4_9AGAM</name>
<dbReference type="EMBL" id="JABBWD010000035">
    <property type="protein sequence ID" value="KAG1775267.1"/>
    <property type="molecule type" value="Genomic_DNA"/>
</dbReference>